<feature type="chain" id="PRO_5008285030" description="Phytocyanin domain-containing protein" evidence="1">
    <location>
        <begin position="34"/>
        <end position="148"/>
    </location>
</feature>
<evidence type="ECO:0000256" key="1">
    <source>
        <dbReference type="SAM" id="SignalP"/>
    </source>
</evidence>
<dbReference type="InterPro" id="IPR008972">
    <property type="entry name" value="Cupredoxin"/>
</dbReference>
<dbReference type="STRING" id="3983.A0A199U9V8"/>
<dbReference type="PROSITE" id="PS51485">
    <property type="entry name" value="PHYTOCYANIN"/>
    <property type="match status" value="1"/>
</dbReference>
<accession>A0A199U9V8</accession>
<organism evidence="3">
    <name type="scientific">Manihot esculenta</name>
    <name type="common">Cassava</name>
    <name type="synonym">Jatropha manihot</name>
    <dbReference type="NCBI Taxonomy" id="3983"/>
    <lineage>
        <taxon>Eukaryota</taxon>
        <taxon>Viridiplantae</taxon>
        <taxon>Streptophyta</taxon>
        <taxon>Embryophyta</taxon>
        <taxon>Tracheophyta</taxon>
        <taxon>Spermatophyta</taxon>
        <taxon>Magnoliopsida</taxon>
        <taxon>eudicotyledons</taxon>
        <taxon>Gunneridae</taxon>
        <taxon>Pentapetalae</taxon>
        <taxon>rosids</taxon>
        <taxon>fabids</taxon>
        <taxon>Malpighiales</taxon>
        <taxon>Euphorbiaceae</taxon>
        <taxon>Crotonoideae</taxon>
        <taxon>Manihoteae</taxon>
        <taxon>Manihot</taxon>
    </lineage>
</organism>
<dbReference type="Gene3D" id="2.60.40.420">
    <property type="entry name" value="Cupredoxins - blue copper proteins"/>
    <property type="match status" value="1"/>
</dbReference>
<dbReference type="EMBL" id="KV450799">
    <property type="protein sequence ID" value="OAY21530.1"/>
    <property type="molecule type" value="Genomic_DNA"/>
</dbReference>
<sequence length="148" mass="16344">MARQGRFSAKQGTLMATTLLFLVLKLHFKATQAATYTVGDTSGWTFNIQSWTTGKNSRPLCLESFLGTVFNYDPSLHNVAIVDINGYNSCSASPRSITYSSGKDSVKWNKGENYYICSIPGHCDGGLKIAITAFYIENYSKYCIFMGS</sequence>
<dbReference type="Pfam" id="PF02298">
    <property type="entry name" value="Cu_bind_like"/>
    <property type="match status" value="1"/>
</dbReference>
<dbReference type="GO" id="GO:0009055">
    <property type="term" value="F:electron transfer activity"/>
    <property type="evidence" value="ECO:0007669"/>
    <property type="project" value="InterPro"/>
</dbReference>
<proteinExistence type="predicted"/>
<dbReference type="OMA" id="SFNADSW"/>
<evidence type="ECO:0000259" key="2">
    <source>
        <dbReference type="PROSITE" id="PS51485"/>
    </source>
</evidence>
<dbReference type="CDD" id="cd11013">
    <property type="entry name" value="Plantacyanin"/>
    <property type="match status" value="1"/>
</dbReference>
<dbReference type="PANTHER" id="PTHR33021:SF469">
    <property type="entry name" value="PHYTOCYANIN DOMAIN-CONTAINING PROTEIN"/>
    <property type="match status" value="1"/>
</dbReference>
<dbReference type="InterPro" id="IPR003245">
    <property type="entry name" value="Phytocyanin_dom"/>
</dbReference>
<dbReference type="InterPro" id="IPR041844">
    <property type="entry name" value="Plantacyanin"/>
</dbReference>
<dbReference type="AlphaFoldDB" id="A0A199U9V8"/>
<evidence type="ECO:0000313" key="3">
    <source>
        <dbReference type="EMBL" id="OAY21530.1"/>
    </source>
</evidence>
<feature type="signal peptide" evidence="1">
    <location>
        <begin position="1"/>
        <end position="33"/>
    </location>
</feature>
<gene>
    <name evidence="3" type="ORF">MANES_S079100</name>
</gene>
<dbReference type="SUPFAM" id="SSF49503">
    <property type="entry name" value="Cupredoxins"/>
    <property type="match status" value="1"/>
</dbReference>
<keyword evidence="1" id="KW-0732">Signal</keyword>
<dbReference type="InterPro" id="IPR039391">
    <property type="entry name" value="Phytocyanin-like"/>
</dbReference>
<feature type="domain" description="Phytocyanin" evidence="2">
    <location>
        <begin position="34"/>
        <end position="135"/>
    </location>
</feature>
<dbReference type="PANTHER" id="PTHR33021">
    <property type="entry name" value="BLUE COPPER PROTEIN"/>
    <property type="match status" value="1"/>
</dbReference>
<reference evidence="3" key="1">
    <citation type="submission" date="2016-02" db="EMBL/GenBank/DDBJ databases">
        <title>WGS assembly of Manihot esculenta.</title>
        <authorList>
            <person name="Bredeson J.V."/>
            <person name="Prochnik S.E."/>
            <person name="Lyons J.B."/>
            <person name="Schmutz J."/>
            <person name="Grimwood J."/>
            <person name="Vrebalov J."/>
            <person name="Bart R.S."/>
            <person name="Amuge T."/>
            <person name="Ferguson M.E."/>
            <person name="Green R."/>
            <person name="Putnam N."/>
            <person name="Stites J."/>
            <person name="Rounsley S."/>
            <person name="Rokhsar D.S."/>
        </authorList>
    </citation>
    <scope>NUCLEOTIDE SEQUENCE [LARGE SCALE GENOMIC DNA]</scope>
    <source>
        <tissue evidence="3">Leaf</tissue>
    </source>
</reference>
<protein>
    <recommendedName>
        <fullName evidence="2">Phytocyanin domain-containing protein</fullName>
    </recommendedName>
</protein>
<name>A0A199U9V8_MANES</name>